<dbReference type="InterPro" id="IPR009057">
    <property type="entry name" value="Homeodomain-like_sf"/>
</dbReference>
<feature type="domain" description="HTH myb-type" evidence="10">
    <location>
        <begin position="66"/>
        <end position="116"/>
    </location>
</feature>
<feature type="domain" description="Myb-like" evidence="9">
    <location>
        <begin position="62"/>
        <end position="112"/>
    </location>
</feature>
<organism evidence="11 12">
    <name type="scientific">Centaurea solstitialis</name>
    <name type="common">yellow star-thistle</name>
    <dbReference type="NCBI Taxonomy" id="347529"/>
    <lineage>
        <taxon>Eukaryota</taxon>
        <taxon>Viridiplantae</taxon>
        <taxon>Streptophyta</taxon>
        <taxon>Embryophyta</taxon>
        <taxon>Tracheophyta</taxon>
        <taxon>Spermatophyta</taxon>
        <taxon>Magnoliopsida</taxon>
        <taxon>eudicotyledons</taxon>
        <taxon>Gunneridae</taxon>
        <taxon>Pentapetalae</taxon>
        <taxon>asterids</taxon>
        <taxon>campanulids</taxon>
        <taxon>Asterales</taxon>
        <taxon>Asteraceae</taxon>
        <taxon>Carduoideae</taxon>
        <taxon>Cardueae</taxon>
        <taxon>Centaureinae</taxon>
        <taxon>Centaurea</taxon>
    </lineage>
</organism>
<dbReference type="Pfam" id="PF00249">
    <property type="entry name" value="Myb_DNA-binding"/>
    <property type="match status" value="2"/>
</dbReference>
<keyword evidence="7" id="KW-0539">Nucleus</keyword>
<keyword evidence="4" id="KW-0805">Transcription regulation</keyword>
<accession>A0AA38UDF0</accession>
<evidence type="ECO:0000313" key="12">
    <source>
        <dbReference type="Proteomes" id="UP001172457"/>
    </source>
</evidence>
<evidence type="ECO:0000256" key="5">
    <source>
        <dbReference type="ARBA" id="ARBA00023125"/>
    </source>
</evidence>
<keyword evidence="3" id="KW-0677">Repeat</keyword>
<dbReference type="Proteomes" id="UP001172457">
    <property type="component" value="Chromosome 1"/>
</dbReference>
<feature type="domain" description="HTH myb-type" evidence="10">
    <location>
        <begin position="9"/>
        <end position="65"/>
    </location>
</feature>
<proteinExistence type="predicted"/>
<evidence type="ECO:0000256" key="1">
    <source>
        <dbReference type="ARBA" id="ARBA00004123"/>
    </source>
</evidence>
<dbReference type="InterPro" id="IPR001005">
    <property type="entry name" value="SANT/Myb"/>
</dbReference>
<evidence type="ECO:0000313" key="11">
    <source>
        <dbReference type="EMBL" id="KAJ9568148.1"/>
    </source>
</evidence>
<dbReference type="AlphaFoldDB" id="A0AA38UDF0"/>
<feature type="region of interest" description="Disordered" evidence="8">
    <location>
        <begin position="263"/>
        <end position="283"/>
    </location>
</feature>
<dbReference type="EMBL" id="JARYMX010000001">
    <property type="protein sequence ID" value="KAJ9568148.1"/>
    <property type="molecule type" value="Genomic_DNA"/>
</dbReference>
<dbReference type="GO" id="GO:0009555">
    <property type="term" value="P:pollen development"/>
    <property type="evidence" value="ECO:0007669"/>
    <property type="project" value="UniProtKB-ARBA"/>
</dbReference>
<dbReference type="SMART" id="SM00717">
    <property type="entry name" value="SANT"/>
    <property type="match status" value="2"/>
</dbReference>
<dbReference type="FunFam" id="1.10.10.60:FF:000204">
    <property type="entry name" value="transcription factor MYB80"/>
    <property type="match status" value="1"/>
</dbReference>
<dbReference type="CDD" id="cd00167">
    <property type="entry name" value="SANT"/>
    <property type="match status" value="2"/>
</dbReference>
<protein>
    <recommendedName>
        <fullName evidence="13">Transcription factor MYB80</fullName>
    </recommendedName>
</protein>
<evidence type="ECO:0000259" key="10">
    <source>
        <dbReference type="PROSITE" id="PS51294"/>
    </source>
</evidence>
<dbReference type="SUPFAM" id="SSF46689">
    <property type="entry name" value="Homeodomain-like"/>
    <property type="match status" value="1"/>
</dbReference>
<comment type="subcellular location">
    <subcellularLocation>
        <location evidence="1">Nucleus</location>
    </subcellularLocation>
</comment>
<comment type="caution">
    <text evidence="11">The sequence shown here is derived from an EMBL/GenBank/DDBJ whole genome shotgun (WGS) entry which is preliminary data.</text>
</comment>
<dbReference type="PROSITE" id="PS50090">
    <property type="entry name" value="MYB_LIKE"/>
    <property type="match status" value="2"/>
</dbReference>
<evidence type="ECO:0000256" key="7">
    <source>
        <dbReference type="ARBA" id="ARBA00023242"/>
    </source>
</evidence>
<dbReference type="FunFam" id="1.10.10.60:FF:000015">
    <property type="entry name" value="Transcription factor RAX3"/>
    <property type="match status" value="1"/>
</dbReference>
<dbReference type="GO" id="GO:0003677">
    <property type="term" value="F:DNA binding"/>
    <property type="evidence" value="ECO:0007669"/>
    <property type="project" value="UniProtKB-KW"/>
</dbReference>
<evidence type="ECO:0000259" key="9">
    <source>
        <dbReference type="PROSITE" id="PS50090"/>
    </source>
</evidence>
<dbReference type="GO" id="GO:0005634">
    <property type="term" value="C:nucleus"/>
    <property type="evidence" value="ECO:0007669"/>
    <property type="project" value="UniProtKB-SubCell"/>
</dbReference>
<reference evidence="11" key="1">
    <citation type="submission" date="2023-03" db="EMBL/GenBank/DDBJ databases">
        <title>Chromosome-scale reference genome and RAD-based genetic map of yellow starthistle (Centaurea solstitialis) reveal putative structural variation and QTLs associated with invader traits.</title>
        <authorList>
            <person name="Reatini B."/>
            <person name="Cang F.A."/>
            <person name="Jiang Q."/>
            <person name="Mckibben M.T.W."/>
            <person name="Barker M.S."/>
            <person name="Rieseberg L.H."/>
            <person name="Dlugosch K.M."/>
        </authorList>
    </citation>
    <scope>NUCLEOTIDE SEQUENCE</scope>
    <source>
        <strain evidence="11">CAN-66</strain>
        <tissue evidence="11">Leaf</tissue>
    </source>
</reference>
<evidence type="ECO:0000256" key="2">
    <source>
        <dbReference type="ARBA" id="ARBA00022473"/>
    </source>
</evidence>
<evidence type="ECO:0000256" key="4">
    <source>
        <dbReference type="ARBA" id="ARBA00023015"/>
    </source>
</evidence>
<dbReference type="InterPro" id="IPR015495">
    <property type="entry name" value="Myb_TF_plants"/>
</dbReference>
<dbReference type="Gene3D" id="1.10.10.60">
    <property type="entry name" value="Homeodomain-like"/>
    <property type="match status" value="2"/>
</dbReference>
<dbReference type="PROSITE" id="PS51294">
    <property type="entry name" value="HTH_MYB"/>
    <property type="match status" value="2"/>
</dbReference>
<dbReference type="GO" id="GO:0048658">
    <property type="term" value="P:anther wall tapetum development"/>
    <property type="evidence" value="ECO:0007669"/>
    <property type="project" value="UniProtKB-ARBA"/>
</dbReference>
<evidence type="ECO:0008006" key="13">
    <source>
        <dbReference type="Google" id="ProtNLM"/>
    </source>
</evidence>
<keyword evidence="12" id="KW-1185">Reference proteome</keyword>
<gene>
    <name evidence="11" type="ORF">OSB04_004114</name>
</gene>
<keyword evidence="5" id="KW-0238">DNA-binding</keyword>
<sequence length="356" mass="40002">MGRIPCCEKESVKKGQWTPEEDHKLSSYISQHGTRNWRLIPKNAGLQRCGKSCRLRWTNYLRPDLKHGQFSDAEEQIIVRLHSVLGNRWSVIAAQLPGRTDNDVKNHWNTKLRKKLSGMGIDPVTHKPYSHLMAEIANTLAPPQVANLAEATLGCLKDEMLHLLTKKHIDIQFQSPAPAPPPITANLGSKHDEHADNDTIEKIKIGLSRAIIQDPETTMNKPWDHHGGNGGSSGNFPGFHYGFEGGSPWSQSMCTGSTCTAGEQQGGQLRVDENGDECSGEKDGRNNMFSGECELWDDLPSNDLMNPLRYPRPHWVQINPRQFWAEARLLKHAAWGRSPRTSRMRPPGLELRFTTM</sequence>
<dbReference type="PANTHER" id="PTHR47994">
    <property type="entry name" value="F14D16.11-RELATED"/>
    <property type="match status" value="1"/>
</dbReference>
<keyword evidence="6" id="KW-0804">Transcription</keyword>
<dbReference type="InterPro" id="IPR017930">
    <property type="entry name" value="Myb_dom"/>
</dbReference>
<feature type="domain" description="Myb-like" evidence="9">
    <location>
        <begin position="9"/>
        <end position="61"/>
    </location>
</feature>
<dbReference type="PANTHER" id="PTHR47994:SF2">
    <property type="entry name" value="TRANSCRIPTION FACTOR MYB80"/>
    <property type="match status" value="1"/>
</dbReference>
<evidence type="ECO:0000256" key="3">
    <source>
        <dbReference type="ARBA" id="ARBA00022737"/>
    </source>
</evidence>
<evidence type="ECO:0000256" key="8">
    <source>
        <dbReference type="SAM" id="MobiDB-lite"/>
    </source>
</evidence>
<name>A0AA38UDF0_9ASTR</name>
<evidence type="ECO:0000256" key="6">
    <source>
        <dbReference type="ARBA" id="ARBA00023163"/>
    </source>
</evidence>
<keyword evidence="2" id="KW-0217">Developmental protein</keyword>